<reference evidence="1 2" key="1">
    <citation type="submission" date="2021-11" db="EMBL/GenBank/DDBJ databases">
        <title>Draft genome sequence of Actinomycetospora sp. SF1 isolated from the rhizosphere soil.</title>
        <authorList>
            <person name="Duangmal K."/>
            <person name="Chantavorakit T."/>
        </authorList>
    </citation>
    <scope>NUCLEOTIDE SEQUENCE [LARGE SCALE GENOMIC DNA]</scope>
    <source>
        <strain evidence="1 2">TBRC 5722</strain>
    </source>
</reference>
<proteinExistence type="predicted"/>
<sequence>MPQENPDFVVAVSQETHQRLLRLLGSLAERLGRLPDVDGPRYADDRDLIGAALAVTERRPAIFDAVATEVRRAALRRGARGELLAVCDELDGVVPRLDAPQLRGAVAQVARDLRESAVSIAVRDEPVRTAGRLRAEAQRLAELAQGAGPWSQSLRDLAESVDDLQDALHPIEPGT</sequence>
<keyword evidence="2" id="KW-1185">Reference proteome</keyword>
<comment type="caution">
    <text evidence="1">The sequence shown here is derived from an EMBL/GenBank/DDBJ whole genome shotgun (WGS) entry which is preliminary data.</text>
</comment>
<accession>A0ABS8PC50</accession>
<name>A0ABS8PC50_9PSEU</name>
<dbReference type="RefSeq" id="WP_230737324.1">
    <property type="nucleotide sequence ID" value="NZ_JAJNDB010000004.1"/>
</dbReference>
<protein>
    <submittedName>
        <fullName evidence="1">Uncharacterized protein</fullName>
    </submittedName>
</protein>
<evidence type="ECO:0000313" key="2">
    <source>
        <dbReference type="Proteomes" id="UP001199469"/>
    </source>
</evidence>
<organism evidence="1 2">
    <name type="scientific">Actinomycetospora endophytica</name>
    <dbReference type="NCBI Taxonomy" id="2291215"/>
    <lineage>
        <taxon>Bacteria</taxon>
        <taxon>Bacillati</taxon>
        <taxon>Actinomycetota</taxon>
        <taxon>Actinomycetes</taxon>
        <taxon>Pseudonocardiales</taxon>
        <taxon>Pseudonocardiaceae</taxon>
        <taxon>Actinomycetospora</taxon>
    </lineage>
</organism>
<dbReference type="Proteomes" id="UP001199469">
    <property type="component" value="Unassembled WGS sequence"/>
</dbReference>
<evidence type="ECO:0000313" key="1">
    <source>
        <dbReference type="EMBL" id="MCD2195826.1"/>
    </source>
</evidence>
<gene>
    <name evidence="1" type="ORF">LQ327_20855</name>
</gene>
<dbReference type="EMBL" id="JAJNDB010000004">
    <property type="protein sequence ID" value="MCD2195826.1"/>
    <property type="molecule type" value="Genomic_DNA"/>
</dbReference>